<evidence type="ECO:0000313" key="3">
    <source>
        <dbReference type="Proteomes" id="UP000432015"/>
    </source>
</evidence>
<proteinExistence type="predicted"/>
<keyword evidence="1" id="KW-0472">Membrane</keyword>
<dbReference type="Pfam" id="PF12730">
    <property type="entry name" value="ABC2_membrane_4"/>
    <property type="match status" value="1"/>
</dbReference>
<feature type="transmembrane region" description="Helical" evidence="1">
    <location>
        <begin position="150"/>
        <end position="171"/>
    </location>
</feature>
<accession>A0A7K1LDV9</accession>
<feature type="transmembrane region" description="Helical" evidence="1">
    <location>
        <begin position="101"/>
        <end position="130"/>
    </location>
</feature>
<reference evidence="2 3" key="1">
    <citation type="submission" date="2019-11" db="EMBL/GenBank/DDBJ databases">
        <authorList>
            <person name="Cao P."/>
        </authorList>
    </citation>
    <scope>NUCLEOTIDE SEQUENCE [LARGE SCALE GENOMIC DNA]</scope>
    <source>
        <strain evidence="2 3">NEAU-AAG5</strain>
    </source>
</reference>
<dbReference type="GO" id="GO:0005886">
    <property type="term" value="C:plasma membrane"/>
    <property type="evidence" value="ECO:0007669"/>
    <property type="project" value="UniProtKB-SubCell"/>
</dbReference>
<evidence type="ECO:0000256" key="1">
    <source>
        <dbReference type="SAM" id="Phobius"/>
    </source>
</evidence>
<feature type="transmembrane region" description="Helical" evidence="1">
    <location>
        <begin position="61"/>
        <end position="80"/>
    </location>
</feature>
<evidence type="ECO:0000313" key="2">
    <source>
        <dbReference type="EMBL" id="MUN42621.1"/>
    </source>
</evidence>
<comment type="caution">
    <text evidence="2">The sequence shown here is derived from an EMBL/GenBank/DDBJ whole genome shotgun (WGS) entry which is preliminary data.</text>
</comment>
<feature type="transmembrane region" description="Helical" evidence="1">
    <location>
        <begin position="178"/>
        <end position="196"/>
    </location>
</feature>
<sequence>MIDAVAAEWWKLRSVRSTRWTLSVAGAFVLVLMLVAAQEARIWDGLTAREREDLPLRPLQVMGPWVASLCLAVLGALSATSEYRSGTIATSLIAVPHRGRLVAAKAVVVAAVGLTAGEAVAFASCLGPRLVIGGRSFVDQEGSVLHDLPAFAVEGAAVAVFALLGLALGLLTRSAAGAITAVVLLWHVLPLLVFHLPEPWNARAGSVMLSGLASEISGAGAGESIYGGVLPAPAAAAVMLAYALVPLAAAAFAFTRRDA</sequence>
<gene>
    <name evidence="2" type="ORF">GNZ18_39425</name>
</gene>
<keyword evidence="3" id="KW-1185">Reference proteome</keyword>
<dbReference type="RefSeq" id="WP_156222468.1">
    <property type="nucleotide sequence ID" value="NZ_WOFH01000022.1"/>
</dbReference>
<organism evidence="2 3">
    <name type="scientific">Actinomadura litoris</name>
    <dbReference type="NCBI Taxonomy" id="2678616"/>
    <lineage>
        <taxon>Bacteria</taxon>
        <taxon>Bacillati</taxon>
        <taxon>Actinomycetota</taxon>
        <taxon>Actinomycetes</taxon>
        <taxon>Streptosporangiales</taxon>
        <taxon>Thermomonosporaceae</taxon>
        <taxon>Actinomadura</taxon>
    </lineage>
</organism>
<feature type="transmembrane region" description="Helical" evidence="1">
    <location>
        <begin position="234"/>
        <end position="254"/>
    </location>
</feature>
<keyword evidence="1" id="KW-1133">Transmembrane helix</keyword>
<keyword evidence="1" id="KW-0812">Transmembrane</keyword>
<protein>
    <submittedName>
        <fullName evidence="2">ABC transporter permease subunit</fullName>
    </submittedName>
</protein>
<dbReference type="EMBL" id="WOFH01000022">
    <property type="protein sequence ID" value="MUN42621.1"/>
    <property type="molecule type" value="Genomic_DNA"/>
</dbReference>
<dbReference type="AlphaFoldDB" id="A0A7K1LDV9"/>
<dbReference type="Proteomes" id="UP000432015">
    <property type="component" value="Unassembled WGS sequence"/>
</dbReference>
<dbReference type="GO" id="GO:0140359">
    <property type="term" value="F:ABC-type transporter activity"/>
    <property type="evidence" value="ECO:0007669"/>
    <property type="project" value="InterPro"/>
</dbReference>
<name>A0A7K1LDV9_9ACTN</name>